<dbReference type="Proteomes" id="UP000198341">
    <property type="component" value="Chromosome 9"/>
</dbReference>
<dbReference type="PROSITE" id="PS00466">
    <property type="entry name" value="ZF_TFIIS_1"/>
    <property type="match status" value="1"/>
</dbReference>
<dbReference type="CDD" id="cd10509">
    <property type="entry name" value="Zn-ribbon_RPC11"/>
    <property type="match status" value="1"/>
</dbReference>
<dbReference type="InterPro" id="IPR001222">
    <property type="entry name" value="Znf_TFIIS"/>
</dbReference>
<feature type="binding site" evidence="9">
    <location>
        <position position="97"/>
    </location>
    <ligand>
        <name>Zn(2+)</name>
        <dbReference type="ChEBI" id="CHEBI:29105"/>
        <label>2</label>
    </ligand>
</feature>
<protein>
    <recommendedName>
        <fullName evidence="8">DNA-directed RNA polymerase subunit</fullName>
    </recommendedName>
</protein>
<dbReference type="PANTHER" id="PTHR11239">
    <property type="entry name" value="DNA-DIRECTED RNA POLYMERASE"/>
    <property type="match status" value="1"/>
</dbReference>
<keyword evidence="2 8" id="KW-0240">DNA-directed RNA polymerase</keyword>
<keyword evidence="13" id="KW-1185">Reference proteome</keyword>
<feature type="binding site" evidence="9">
    <location>
        <position position="5"/>
    </location>
    <ligand>
        <name>Zn(2+)</name>
        <dbReference type="ChEBI" id="CHEBI:29105"/>
        <label>1</label>
    </ligand>
</feature>
<comment type="subcellular location">
    <subcellularLocation>
        <location evidence="1 8">Nucleus</location>
    </subcellularLocation>
</comment>
<dbReference type="GeneID" id="19013929"/>
<dbReference type="FunFam" id="2.20.25.10:FF:000005">
    <property type="entry name" value="DNA-directed RNA polymerase subunit"/>
    <property type="match status" value="1"/>
</dbReference>
<dbReference type="GO" id="GO:0003899">
    <property type="term" value="F:DNA-directed RNA polymerase activity"/>
    <property type="evidence" value="ECO:0007669"/>
    <property type="project" value="InterPro"/>
</dbReference>
<keyword evidence="3 9" id="KW-0479">Metal-binding</keyword>
<dbReference type="STRING" id="41875.K8F391"/>
<dbReference type="KEGG" id="bpg:Bathy09g04230"/>
<dbReference type="OrthoDB" id="282152at2759"/>
<comment type="similarity">
    <text evidence="8">Belongs to the archaeal rpoM/eukaryotic RPA12/RPB9/RPC11 RNA polymerase family.</text>
</comment>
<comment type="function">
    <text evidence="8">DNA-dependent RNA polymerase catalyzes the transcription of DNA into RNA using the four ribonucleoside triphosphates as substrates.</text>
</comment>
<feature type="binding site" evidence="9">
    <location>
        <position position="94"/>
    </location>
    <ligand>
        <name>Zn(2+)</name>
        <dbReference type="ChEBI" id="CHEBI:29105"/>
        <label>2</label>
    </ligand>
</feature>
<accession>K8F391</accession>
<proteinExistence type="inferred from homology"/>
<evidence type="ECO:0000313" key="13">
    <source>
        <dbReference type="Proteomes" id="UP000198341"/>
    </source>
</evidence>
<name>K8F391_9CHLO</name>
<dbReference type="GO" id="GO:0003676">
    <property type="term" value="F:nucleic acid binding"/>
    <property type="evidence" value="ECO:0007669"/>
    <property type="project" value="InterPro"/>
</dbReference>
<dbReference type="PROSITE" id="PS51133">
    <property type="entry name" value="ZF_TFIIS_2"/>
    <property type="match status" value="1"/>
</dbReference>
<dbReference type="SUPFAM" id="SSF57783">
    <property type="entry name" value="Zinc beta-ribbon"/>
    <property type="match status" value="1"/>
</dbReference>
<dbReference type="Gene3D" id="2.20.25.10">
    <property type="match status" value="1"/>
</dbReference>
<keyword evidence="5 9" id="KW-0862">Zinc</keyword>
<dbReference type="InterPro" id="IPR012164">
    <property type="entry name" value="Rpa12/Rpb9/Rpc10/TFS"/>
</dbReference>
<dbReference type="PANTHER" id="PTHR11239:SF12">
    <property type="entry name" value="DNA-DIRECTED RNA POLYMERASE III SUBUNIT RPC10"/>
    <property type="match status" value="1"/>
</dbReference>
<dbReference type="GO" id="GO:0005666">
    <property type="term" value="C:RNA polymerase III complex"/>
    <property type="evidence" value="ECO:0007669"/>
    <property type="project" value="UniProtKB-ARBA"/>
</dbReference>
<keyword evidence="7 8" id="KW-0539">Nucleus</keyword>
<dbReference type="eggNOG" id="KOG2906">
    <property type="taxonomic scope" value="Eukaryota"/>
</dbReference>
<evidence type="ECO:0000256" key="10">
    <source>
        <dbReference type="PROSITE-ProRule" id="PRU00472"/>
    </source>
</evidence>
<evidence type="ECO:0000256" key="8">
    <source>
        <dbReference type="PIRNR" id="PIRNR005586"/>
    </source>
</evidence>
<evidence type="ECO:0000259" key="11">
    <source>
        <dbReference type="PROSITE" id="PS51133"/>
    </source>
</evidence>
<evidence type="ECO:0000256" key="7">
    <source>
        <dbReference type="ARBA" id="ARBA00023242"/>
    </source>
</evidence>
<evidence type="ECO:0000256" key="4">
    <source>
        <dbReference type="ARBA" id="ARBA00022771"/>
    </source>
</evidence>
<dbReference type="Pfam" id="PF01096">
    <property type="entry name" value="Zn_ribbon_TFIIS"/>
    <property type="match status" value="1"/>
</dbReference>
<feature type="binding site" evidence="9">
    <location>
        <position position="125"/>
    </location>
    <ligand>
        <name>Zn(2+)</name>
        <dbReference type="ChEBI" id="CHEBI:29105"/>
        <label>2</label>
    </ligand>
</feature>
<gene>
    <name evidence="12" type="ORF">Bathy09g04230</name>
</gene>
<dbReference type="PIRSF" id="PIRSF005586">
    <property type="entry name" value="RNApol_RpoM"/>
    <property type="match status" value="1"/>
</dbReference>
<feature type="binding site" evidence="9">
    <location>
        <position position="122"/>
    </location>
    <ligand>
        <name>Zn(2+)</name>
        <dbReference type="ChEBI" id="CHEBI:29105"/>
        <label>2</label>
    </ligand>
</feature>
<dbReference type="InterPro" id="IPR034014">
    <property type="entry name" value="Zn_ribbon_RPC11_C"/>
</dbReference>
<reference evidence="12 13" key="1">
    <citation type="submission" date="2011-10" db="EMBL/GenBank/DDBJ databases">
        <authorList>
            <person name="Genoscope - CEA"/>
        </authorList>
    </citation>
    <scope>NUCLEOTIDE SEQUENCE [LARGE SCALE GENOMIC DNA]</scope>
    <source>
        <strain evidence="12 13">RCC 1105</strain>
    </source>
</reference>
<feature type="binding site" evidence="9">
    <location>
        <position position="8"/>
    </location>
    <ligand>
        <name>Zn(2+)</name>
        <dbReference type="ChEBI" id="CHEBI:29105"/>
        <label>1</label>
    </ligand>
</feature>
<evidence type="ECO:0000256" key="5">
    <source>
        <dbReference type="ARBA" id="ARBA00022833"/>
    </source>
</evidence>
<evidence type="ECO:0000256" key="3">
    <source>
        <dbReference type="ARBA" id="ARBA00022723"/>
    </source>
</evidence>
<sequence>MLTFCPTCGNLLSIEKKKKKTEEEAFDVNDEDKEEDKEDELLLHLCCKTCPYSYSIGGTFWSKTDVPIRNKKRVDDVLGGDDAWKNVDTTRSRCPKCSHDVAYFLMVQTRSADEPMTQFFRCVECANQWKEN</sequence>
<evidence type="ECO:0000313" key="12">
    <source>
        <dbReference type="EMBL" id="CCO66540.1"/>
    </source>
</evidence>
<dbReference type="RefSeq" id="XP_007510980.1">
    <property type="nucleotide sequence ID" value="XM_007510918.1"/>
</dbReference>
<keyword evidence="6 8" id="KW-0804">Transcription</keyword>
<keyword evidence="4 10" id="KW-0863">Zinc-finger</keyword>
<dbReference type="SMART" id="SM00440">
    <property type="entry name" value="ZnF_C2C2"/>
    <property type="match status" value="1"/>
</dbReference>
<dbReference type="GO" id="GO:0008270">
    <property type="term" value="F:zinc ion binding"/>
    <property type="evidence" value="ECO:0007669"/>
    <property type="project" value="UniProtKB-KW"/>
</dbReference>
<feature type="domain" description="TFIIS-type" evidence="11">
    <location>
        <begin position="90"/>
        <end position="130"/>
    </location>
</feature>
<organism evidence="12 13">
    <name type="scientific">Bathycoccus prasinos</name>
    <dbReference type="NCBI Taxonomy" id="41875"/>
    <lineage>
        <taxon>Eukaryota</taxon>
        <taxon>Viridiplantae</taxon>
        <taxon>Chlorophyta</taxon>
        <taxon>Mamiellophyceae</taxon>
        <taxon>Mamiellales</taxon>
        <taxon>Bathycoccaceae</taxon>
        <taxon>Bathycoccus</taxon>
    </lineage>
</organism>
<evidence type="ECO:0000256" key="2">
    <source>
        <dbReference type="ARBA" id="ARBA00022478"/>
    </source>
</evidence>
<evidence type="ECO:0000256" key="9">
    <source>
        <dbReference type="PIRSR" id="PIRSR005586-1"/>
    </source>
</evidence>
<dbReference type="EMBL" id="FO082270">
    <property type="protein sequence ID" value="CCO66540.1"/>
    <property type="molecule type" value="Genomic_DNA"/>
</dbReference>
<dbReference type="GO" id="GO:0006386">
    <property type="term" value="P:termination of RNA polymerase III transcription"/>
    <property type="evidence" value="ECO:0007669"/>
    <property type="project" value="TreeGrafter"/>
</dbReference>
<evidence type="ECO:0000256" key="1">
    <source>
        <dbReference type="ARBA" id="ARBA00004123"/>
    </source>
</evidence>
<evidence type="ECO:0000256" key="6">
    <source>
        <dbReference type="ARBA" id="ARBA00023163"/>
    </source>
</evidence>
<dbReference type="AlphaFoldDB" id="K8F391"/>